<keyword evidence="1" id="KW-1133">Transmembrane helix</keyword>
<dbReference type="GeneID" id="78572245"/>
<evidence type="ECO:0000256" key="1">
    <source>
        <dbReference type="SAM" id="Phobius"/>
    </source>
</evidence>
<dbReference type="Proteomes" id="UP000249852">
    <property type="component" value="Unassembled WGS sequence"/>
</dbReference>
<sequence>MSSQIIIWSALMVLLLVAFVLRMAITARTAGGDKKIFEVTDEFELYDLTEDEA</sequence>
<organism evidence="3 5">
    <name type="scientific">Prevotella pallens</name>
    <dbReference type="NCBI Taxonomy" id="60133"/>
    <lineage>
        <taxon>Bacteria</taxon>
        <taxon>Pseudomonadati</taxon>
        <taxon>Bacteroidota</taxon>
        <taxon>Bacteroidia</taxon>
        <taxon>Bacteroidales</taxon>
        <taxon>Prevotellaceae</taxon>
        <taxon>Prevotella</taxon>
    </lineage>
</organism>
<dbReference type="EMBL" id="QLTQ01000012">
    <property type="protein sequence ID" value="RAS45206.1"/>
    <property type="molecule type" value="Genomic_DNA"/>
</dbReference>
<feature type="transmembrane region" description="Helical" evidence="1">
    <location>
        <begin position="6"/>
        <end position="25"/>
    </location>
</feature>
<evidence type="ECO:0000313" key="5">
    <source>
        <dbReference type="Proteomes" id="UP000254235"/>
    </source>
</evidence>
<proteinExistence type="predicted"/>
<evidence type="ECO:0000313" key="2">
    <source>
        <dbReference type="EMBL" id="RAS45206.1"/>
    </source>
</evidence>
<dbReference type="AlphaFoldDB" id="A0A379EZ24"/>
<reference evidence="3 5" key="2">
    <citation type="submission" date="2018-06" db="EMBL/GenBank/DDBJ databases">
        <authorList>
            <consortium name="Pathogen Informatics"/>
            <person name="Doyle S."/>
        </authorList>
    </citation>
    <scope>NUCLEOTIDE SEQUENCE [LARGE SCALE GENOMIC DNA]</scope>
    <source>
        <strain evidence="3 5">NCTC13043</strain>
    </source>
</reference>
<keyword evidence="1" id="KW-0472">Membrane</keyword>
<accession>A0A379EZ24</accession>
<dbReference type="Proteomes" id="UP000254235">
    <property type="component" value="Unassembled WGS sequence"/>
</dbReference>
<protein>
    <recommendedName>
        <fullName evidence="6">Cbb3-type cytochrome oxidase, subunit 3</fullName>
    </recommendedName>
</protein>
<gene>
    <name evidence="2" type="ORF">BC673_11250</name>
    <name evidence="3" type="ORF">NCTC13043_00188</name>
</gene>
<keyword evidence="1" id="KW-0812">Transmembrane</keyword>
<evidence type="ECO:0000313" key="4">
    <source>
        <dbReference type="Proteomes" id="UP000249852"/>
    </source>
</evidence>
<reference evidence="2 4" key="1">
    <citation type="submission" date="2018-06" db="EMBL/GenBank/DDBJ databases">
        <title>Genomic Encyclopedia of Archaeal and Bacterial Type Strains, Phase II (KMG-II): from individual species to whole genera.</title>
        <authorList>
            <person name="Goeker M."/>
        </authorList>
    </citation>
    <scope>NUCLEOTIDE SEQUENCE [LARGE SCALE GENOMIC DNA]</scope>
    <source>
        <strain evidence="2 4">DSM 18710</strain>
    </source>
</reference>
<name>A0A379EZ24_9BACT</name>
<evidence type="ECO:0000313" key="3">
    <source>
        <dbReference type="EMBL" id="SUC11344.1"/>
    </source>
</evidence>
<keyword evidence="4" id="KW-1185">Reference proteome</keyword>
<dbReference type="RefSeq" id="WP_006043876.1">
    <property type="nucleotide sequence ID" value="NZ_CAJPLF010000073.1"/>
</dbReference>
<dbReference type="EMBL" id="UGTP01000001">
    <property type="protein sequence ID" value="SUC11344.1"/>
    <property type="molecule type" value="Genomic_DNA"/>
</dbReference>
<evidence type="ECO:0008006" key="6">
    <source>
        <dbReference type="Google" id="ProtNLM"/>
    </source>
</evidence>